<dbReference type="AlphaFoldDB" id="A0A326TVJ5"/>
<reference evidence="1 2" key="1">
    <citation type="submission" date="2018-06" db="EMBL/GenBank/DDBJ databases">
        <title>Genomic Encyclopedia of Archaeal and Bacterial Type Strains, Phase II (KMG-II): from individual species to whole genera.</title>
        <authorList>
            <person name="Goeker M."/>
        </authorList>
    </citation>
    <scope>NUCLEOTIDE SEQUENCE [LARGE SCALE GENOMIC DNA]</scope>
    <source>
        <strain evidence="1 2">ATCC BAA-1881</strain>
    </source>
</reference>
<comment type="caution">
    <text evidence="1">The sequence shown here is derived from an EMBL/GenBank/DDBJ whole genome shotgun (WGS) entry which is preliminary data.</text>
</comment>
<evidence type="ECO:0000313" key="2">
    <source>
        <dbReference type="Proteomes" id="UP000248806"/>
    </source>
</evidence>
<sequence>MQLPLLFFLGETTLQTLVERVAQEQRVHQVATLLTADPEQRYEPFPLTEIQQAYWVGRQRALSLATRQPDYLDVIFIISVYR</sequence>
<evidence type="ECO:0000313" key="1">
    <source>
        <dbReference type="EMBL" id="PZW20764.1"/>
    </source>
</evidence>
<accession>A0A326TVJ5</accession>
<protein>
    <submittedName>
        <fullName evidence="1">Uncharacterized protein</fullName>
    </submittedName>
</protein>
<gene>
    <name evidence="1" type="ORF">EI42_05839</name>
</gene>
<proteinExistence type="predicted"/>
<keyword evidence="2" id="KW-1185">Reference proteome</keyword>
<dbReference type="Proteomes" id="UP000248806">
    <property type="component" value="Unassembled WGS sequence"/>
</dbReference>
<name>A0A326TVJ5_THEHA</name>
<organism evidence="1 2">
    <name type="scientific">Thermosporothrix hazakensis</name>
    <dbReference type="NCBI Taxonomy" id="644383"/>
    <lineage>
        <taxon>Bacteria</taxon>
        <taxon>Bacillati</taxon>
        <taxon>Chloroflexota</taxon>
        <taxon>Ktedonobacteria</taxon>
        <taxon>Ktedonobacterales</taxon>
        <taxon>Thermosporotrichaceae</taxon>
        <taxon>Thermosporothrix</taxon>
    </lineage>
</organism>
<dbReference type="EMBL" id="QKUF01000040">
    <property type="protein sequence ID" value="PZW20764.1"/>
    <property type="molecule type" value="Genomic_DNA"/>
</dbReference>